<evidence type="ECO:0000313" key="11">
    <source>
        <dbReference type="Proteomes" id="UP000694521"/>
    </source>
</evidence>
<feature type="coiled-coil region" evidence="8">
    <location>
        <begin position="63"/>
        <end position="93"/>
    </location>
</feature>
<organism evidence="10 11">
    <name type="scientific">Anser cygnoides</name>
    <name type="common">Swan goose</name>
    <dbReference type="NCBI Taxonomy" id="8845"/>
    <lineage>
        <taxon>Eukaryota</taxon>
        <taxon>Metazoa</taxon>
        <taxon>Chordata</taxon>
        <taxon>Craniata</taxon>
        <taxon>Vertebrata</taxon>
        <taxon>Euteleostomi</taxon>
        <taxon>Archelosauria</taxon>
        <taxon>Archosauria</taxon>
        <taxon>Dinosauria</taxon>
        <taxon>Saurischia</taxon>
        <taxon>Theropoda</taxon>
        <taxon>Coelurosauria</taxon>
        <taxon>Aves</taxon>
        <taxon>Neognathae</taxon>
        <taxon>Galloanserae</taxon>
        <taxon>Anseriformes</taxon>
        <taxon>Anatidae</taxon>
        <taxon>Anserinae</taxon>
        <taxon>Anser</taxon>
    </lineage>
</organism>
<dbReference type="InterPro" id="IPR008426">
    <property type="entry name" value="CENP-H_C"/>
</dbReference>
<name>A0A8B9DG82_ANSCY</name>
<evidence type="ECO:0000256" key="2">
    <source>
        <dbReference type="ARBA" id="ARBA00004629"/>
    </source>
</evidence>
<dbReference type="GO" id="GO:0051382">
    <property type="term" value="P:kinetochore assembly"/>
    <property type="evidence" value="ECO:0007669"/>
    <property type="project" value="InterPro"/>
</dbReference>
<evidence type="ECO:0000256" key="1">
    <source>
        <dbReference type="ARBA" id="ARBA00004123"/>
    </source>
</evidence>
<evidence type="ECO:0000256" key="5">
    <source>
        <dbReference type="ARBA" id="ARBA00023242"/>
    </source>
</evidence>
<reference evidence="10" key="1">
    <citation type="submission" date="2025-08" db="UniProtKB">
        <authorList>
            <consortium name="Ensembl"/>
        </authorList>
    </citation>
    <scope>IDENTIFICATION</scope>
</reference>
<comment type="subcellular location">
    <subcellularLocation>
        <location evidence="2">Chromosome</location>
        <location evidence="2">Centromere</location>
        <location evidence="2">Kinetochore</location>
    </subcellularLocation>
    <subcellularLocation>
        <location evidence="1">Nucleus</location>
    </subcellularLocation>
</comment>
<dbReference type="GO" id="GO:0000776">
    <property type="term" value="C:kinetochore"/>
    <property type="evidence" value="ECO:0007669"/>
    <property type="project" value="UniProtKB-KW"/>
</dbReference>
<evidence type="ECO:0000256" key="3">
    <source>
        <dbReference type="ARBA" id="ARBA00022454"/>
    </source>
</evidence>
<dbReference type="Proteomes" id="UP000694521">
    <property type="component" value="Unplaced"/>
</dbReference>
<keyword evidence="8" id="KW-0175">Coiled coil</keyword>
<comment type="similarity">
    <text evidence="7">Belongs to the CENP-H/MCM16 family.</text>
</comment>
<evidence type="ECO:0000256" key="8">
    <source>
        <dbReference type="SAM" id="Coils"/>
    </source>
</evidence>
<dbReference type="PANTHER" id="PTHR48122:SF1">
    <property type="entry name" value="CENTROMERE PROTEIN H"/>
    <property type="match status" value="1"/>
</dbReference>
<evidence type="ECO:0000256" key="4">
    <source>
        <dbReference type="ARBA" id="ARBA00022838"/>
    </source>
</evidence>
<sequence length="167" mass="19553">MRPMQNLEGALEEIKISFENKTLCMQRMQLVDALRNKMTQNDDDERRLIVETMEHTVKLSKAILESQQQTREIEEKLNDIRKKRLILKQAEEDKLLQIRDVKKKKEVANMKVAEILESVHKNLQTERAMATVIQNVFQNIIIGSRVNWAEDPSLKAIVLQLEKSIFI</sequence>
<evidence type="ECO:0000259" key="9">
    <source>
        <dbReference type="Pfam" id="PF05837"/>
    </source>
</evidence>
<feature type="domain" description="Centromere protein H C-terminal" evidence="9">
    <location>
        <begin position="5"/>
        <end position="162"/>
    </location>
</feature>
<evidence type="ECO:0000256" key="6">
    <source>
        <dbReference type="ARBA" id="ARBA00023328"/>
    </source>
</evidence>
<dbReference type="GO" id="GO:0007059">
    <property type="term" value="P:chromosome segregation"/>
    <property type="evidence" value="ECO:0007669"/>
    <property type="project" value="TreeGrafter"/>
</dbReference>
<protein>
    <submittedName>
        <fullName evidence="10">Centromere protein H</fullName>
    </submittedName>
</protein>
<proteinExistence type="inferred from homology"/>
<keyword evidence="4" id="KW-0995">Kinetochore</keyword>
<dbReference type="Pfam" id="PF05837">
    <property type="entry name" value="CENP-H"/>
    <property type="match status" value="1"/>
</dbReference>
<dbReference type="OrthoDB" id="2274804at2759"/>
<dbReference type="Ensembl" id="ENSACDT00005006892.1">
    <property type="protein sequence ID" value="ENSACDP00005005733.1"/>
    <property type="gene ID" value="ENSACDG00005004200.1"/>
</dbReference>
<dbReference type="AlphaFoldDB" id="A0A8B9DG82"/>
<evidence type="ECO:0000313" key="10">
    <source>
        <dbReference type="Ensembl" id="ENSACDP00005005733.1"/>
    </source>
</evidence>
<reference evidence="10" key="2">
    <citation type="submission" date="2025-09" db="UniProtKB">
        <authorList>
            <consortium name="Ensembl"/>
        </authorList>
    </citation>
    <scope>IDENTIFICATION</scope>
</reference>
<keyword evidence="5" id="KW-0539">Nucleus</keyword>
<dbReference type="GO" id="GO:0007052">
    <property type="term" value="P:mitotic spindle organization"/>
    <property type="evidence" value="ECO:0007669"/>
    <property type="project" value="TreeGrafter"/>
</dbReference>
<dbReference type="PANTHER" id="PTHR48122">
    <property type="entry name" value="CENTROMERE PROTEIN H"/>
    <property type="match status" value="1"/>
</dbReference>
<dbReference type="InterPro" id="IPR040034">
    <property type="entry name" value="CENP-H"/>
</dbReference>
<evidence type="ECO:0000256" key="7">
    <source>
        <dbReference type="ARBA" id="ARBA00025735"/>
    </source>
</evidence>
<keyword evidence="11" id="KW-1185">Reference proteome</keyword>
<keyword evidence="3" id="KW-0158">Chromosome</keyword>
<keyword evidence="6" id="KW-0137">Centromere</keyword>
<dbReference type="GO" id="GO:0043515">
    <property type="term" value="F:kinetochore binding"/>
    <property type="evidence" value="ECO:0007669"/>
    <property type="project" value="TreeGrafter"/>
</dbReference>
<dbReference type="GO" id="GO:0005634">
    <property type="term" value="C:nucleus"/>
    <property type="evidence" value="ECO:0007669"/>
    <property type="project" value="UniProtKB-SubCell"/>
</dbReference>
<accession>A0A8B9DG82</accession>